<evidence type="ECO:0000313" key="2">
    <source>
        <dbReference type="Proteomes" id="UP001190700"/>
    </source>
</evidence>
<gene>
    <name evidence="1" type="ORF">CYMTET_14973</name>
</gene>
<dbReference type="EMBL" id="LGRX02006283">
    <property type="protein sequence ID" value="KAK3276996.1"/>
    <property type="molecule type" value="Genomic_DNA"/>
</dbReference>
<protein>
    <submittedName>
        <fullName evidence="1">Uncharacterized protein</fullName>
    </submittedName>
</protein>
<organism evidence="1 2">
    <name type="scientific">Cymbomonas tetramitiformis</name>
    <dbReference type="NCBI Taxonomy" id="36881"/>
    <lineage>
        <taxon>Eukaryota</taxon>
        <taxon>Viridiplantae</taxon>
        <taxon>Chlorophyta</taxon>
        <taxon>Pyramimonadophyceae</taxon>
        <taxon>Pyramimonadales</taxon>
        <taxon>Pyramimonadaceae</taxon>
        <taxon>Cymbomonas</taxon>
    </lineage>
</organism>
<proteinExistence type="predicted"/>
<accession>A0AAE0GGH1</accession>
<evidence type="ECO:0000313" key="1">
    <source>
        <dbReference type="EMBL" id="KAK3276996.1"/>
    </source>
</evidence>
<reference evidence="1 2" key="1">
    <citation type="journal article" date="2015" name="Genome Biol. Evol.">
        <title>Comparative Genomics of a Bacterivorous Green Alga Reveals Evolutionary Causalities and Consequences of Phago-Mixotrophic Mode of Nutrition.</title>
        <authorList>
            <person name="Burns J.A."/>
            <person name="Paasch A."/>
            <person name="Narechania A."/>
            <person name="Kim E."/>
        </authorList>
    </citation>
    <scope>NUCLEOTIDE SEQUENCE [LARGE SCALE GENOMIC DNA]</scope>
    <source>
        <strain evidence="1 2">PLY_AMNH</strain>
    </source>
</reference>
<keyword evidence="2" id="KW-1185">Reference proteome</keyword>
<dbReference type="AlphaFoldDB" id="A0AAE0GGH1"/>
<comment type="caution">
    <text evidence="1">The sequence shown here is derived from an EMBL/GenBank/DDBJ whole genome shotgun (WGS) entry which is preliminary data.</text>
</comment>
<dbReference type="Proteomes" id="UP001190700">
    <property type="component" value="Unassembled WGS sequence"/>
</dbReference>
<sequence length="459" mass="50641">MDEGTLHFMKTGCGVRPYFKTQARFVRSGRFVQYDLSAGSKAAAAGGRGCASQGKELWPVVCLEGVGDKVHLLKRQAPLHVVHYRVLSSRAALHALLLQLTAMLTCTQDVAHARRCSVEMVAAQLSDSLLSRGLRLVHEVLHALKEALKRGVPQGHVMAVLDWSLLRPVLPGLQTLTQQMCSTKGTVSEPHLEQLGQVYDALCALEEGLNIPCRTEGRGAEWETCREALQLPVTEHMIVGSQILSMVLSRSDCCDEYQGSGDYASSCHEEVAFPGADYLLVELDEAQCELDARAELMALDDERQVIAKFTGPPACWPRGQLLVPGPRCSLEPKGLRPSHHGKFVARVTGYQVFSEDLERKAMRPVGRMTSMGYALNDVRLKLYSRPTREDTEDHGEREGDEEATMTPDFSCIALLQLEEAVKTFLYIILEAVLEALCQIEGGFAGLWALSVIKSRVCRH</sequence>
<name>A0AAE0GGH1_9CHLO</name>